<dbReference type="Proteomes" id="UP000282125">
    <property type="component" value="Unassembled WGS sequence"/>
</dbReference>
<keyword evidence="5 8" id="KW-0812">Transmembrane</keyword>
<evidence type="ECO:0000256" key="5">
    <source>
        <dbReference type="ARBA" id="ARBA00022692"/>
    </source>
</evidence>
<evidence type="ECO:0000256" key="7">
    <source>
        <dbReference type="ARBA" id="ARBA00023136"/>
    </source>
</evidence>
<dbReference type="GO" id="GO:0005886">
    <property type="term" value="C:plasma membrane"/>
    <property type="evidence" value="ECO:0007669"/>
    <property type="project" value="UniProtKB-SubCell"/>
</dbReference>
<dbReference type="RefSeq" id="WP_124965454.1">
    <property type="nucleotide sequence ID" value="NZ_RRAZ01000018.1"/>
</dbReference>
<evidence type="ECO:0000313" key="10">
    <source>
        <dbReference type="Proteomes" id="UP000282125"/>
    </source>
</evidence>
<dbReference type="InterPro" id="IPR007208">
    <property type="entry name" value="MrpF/PhaF-like"/>
</dbReference>
<accession>A0A3P3DLD5</accession>
<feature type="transmembrane region" description="Helical" evidence="8">
    <location>
        <begin position="64"/>
        <end position="88"/>
    </location>
</feature>
<keyword evidence="4" id="KW-1003">Cell membrane</keyword>
<feature type="transmembrane region" description="Helical" evidence="8">
    <location>
        <begin position="39"/>
        <end position="58"/>
    </location>
</feature>
<dbReference type="NCBIfam" id="NF004812">
    <property type="entry name" value="PRK06161.1"/>
    <property type="match status" value="1"/>
</dbReference>
<evidence type="ECO:0000256" key="3">
    <source>
        <dbReference type="ARBA" id="ARBA00022448"/>
    </source>
</evidence>
<dbReference type="OrthoDB" id="9800226at2"/>
<name>A0A3P3DLD5_9RHOB</name>
<evidence type="ECO:0000256" key="2">
    <source>
        <dbReference type="ARBA" id="ARBA00009212"/>
    </source>
</evidence>
<evidence type="ECO:0000313" key="9">
    <source>
        <dbReference type="EMBL" id="RRH73448.1"/>
    </source>
</evidence>
<dbReference type="PANTHER" id="PTHR34702">
    <property type="entry name" value="NA(+)/H(+) ANTIPORTER SUBUNIT F1"/>
    <property type="match status" value="1"/>
</dbReference>
<keyword evidence="10" id="KW-1185">Reference proteome</keyword>
<comment type="caution">
    <text evidence="9">The sequence shown here is derived from an EMBL/GenBank/DDBJ whole genome shotgun (WGS) entry which is preliminary data.</text>
</comment>
<dbReference type="GO" id="GO:0015385">
    <property type="term" value="F:sodium:proton antiporter activity"/>
    <property type="evidence" value="ECO:0007669"/>
    <property type="project" value="TreeGrafter"/>
</dbReference>
<feature type="transmembrane region" description="Helical" evidence="8">
    <location>
        <begin position="6"/>
        <end position="27"/>
    </location>
</feature>
<comment type="similarity">
    <text evidence="2">Belongs to the CPA3 antiporters (TC 2.A.63) subunit F family.</text>
</comment>
<gene>
    <name evidence="9" type="ORF">EG244_13150</name>
</gene>
<dbReference type="EMBL" id="RRAZ01000018">
    <property type="protein sequence ID" value="RRH73448.1"/>
    <property type="molecule type" value="Genomic_DNA"/>
</dbReference>
<evidence type="ECO:0000256" key="8">
    <source>
        <dbReference type="SAM" id="Phobius"/>
    </source>
</evidence>
<sequence>MTTGLILWLALTWAQIALALAACFSCLRLFKGPRAQDRVIGLDTLYFCAMLMLVVTGARLGTPFFYEASMVVGVVGFVATVTAAKFLIRGEVIE</sequence>
<organism evidence="9 10">
    <name type="scientific">Falsigemmobacter faecalis</name>
    <dbReference type="NCBI Taxonomy" id="2488730"/>
    <lineage>
        <taxon>Bacteria</taxon>
        <taxon>Pseudomonadati</taxon>
        <taxon>Pseudomonadota</taxon>
        <taxon>Alphaproteobacteria</taxon>
        <taxon>Rhodobacterales</taxon>
        <taxon>Paracoccaceae</taxon>
        <taxon>Falsigemmobacter</taxon>
    </lineage>
</organism>
<evidence type="ECO:0000256" key="4">
    <source>
        <dbReference type="ARBA" id="ARBA00022475"/>
    </source>
</evidence>
<protein>
    <submittedName>
        <fullName evidence="9">K+/H+ antiporter subunit F</fullName>
    </submittedName>
</protein>
<keyword evidence="6 8" id="KW-1133">Transmembrane helix</keyword>
<evidence type="ECO:0000256" key="6">
    <source>
        <dbReference type="ARBA" id="ARBA00022989"/>
    </source>
</evidence>
<keyword evidence="3" id="KW-0813">Transport</keyword>
<reference evidence="9 10" key="1">
    <citation type="submission" date="2018-11" db="EMBL/GenBank/DDBJ databases">
        <title>Gemmobacter sp. nov., YIM 102744-1 draft genome.</title>
        <authorList>
            <person name="Li G."/>
            <person name="Jiang Y."/>
        </authorList>
    </citation>
    <scope>NUCLEOTIDE SEQUENCE [LARGE SCALE GENOMIC DNA]</scope>
    <source>
        <strain evidence="9 10">YIM 102744-1</strain>
    </source>
</reference>
<comment type="subcellular location">
    <subcellularLocation>
        <location evidence="1">Cell membrane</location>
        <topology evidence="1">Multi-pass membrane protein</topology>
    </subcellularLocation>
</comment>
<proteinExistence type="inferred from homology"/>
<evidence type="ECO:0000256" key="1">
    <source>
        <dbReference type="ARBA" id="ARBA00004651"/>
    </source>
</evidence>
<dbReference type="Pfam" id="PF04066">
    <property type="entry name" value="MrpF_PhaF"/>
    <property type="match status" value="1"/>
</dbReference>
<dbReference type="PANTHER" id="PTHR34702:SF1">
    <property type="entry name" value="NA(+)_H(+) ANTIPORTER SUBUNIT F"/>
    <property type="match status" value="1"/>
</dbReference>
<dbReference type="AlphaFoldDB" id="A0A3P3DLD5"/>
<keyword evidence="7 8" id="KW-0472">Membrane</keyword>